<dbReference type="InterPro" id="IPR011006">
    <property type="entry name" value="CheY-like_superfamily"/>
</dbReference>
<dbReference type="InterPro" id="IPR036097">
    <property type="entry name" value="HisK_dim/P_sf"/>
</dbReference>
<evidence type="ECO:0000256" key="5">
    <source>
        <dbReference type="ARBA" id="ARBA00022553"/>
    </source>
</evidence>
<dbReference type="InterPro" id="IPR003594">
    <property type="entry name" value="HATPase_dom"/>
</dbReference>
<evidence type="ECO:0000256" key="6">
    <source>
        <dbReference type="ARBA" id="ARBA00022679"/>
    </source>
</evidence>
<feature type="domain" description="Response regulatory" evidence="17">
    <location>
        <begin position="861"/>
        <end position="978"/>
    </location>
</feature>
<dbReference type="SMART" id="SM00388">
    <property type="entry name" value="HisKA"/>
    <property type="match status" value="1"/>
</dbReference>
<dbReference type="AlphaFoldDB" id="A0A917HZ33"/>
<dbReference type="InterPro" id="IPR036890">
    <property type="entry name" value="HATPase_C_sf"/>
</dbReference>
<keyword evidence="6" id="KW-0808">Transferase</keyword>
<reference evidence="18" key="1">
    <citation type="journal article" date="2014" name="Int. J. Syst. Evol. Microbiol.">
        <title>Complete genome sequence of Corynebacterium casei LMG S-19264T (=DSM 44701T), isolated from a smear-ripened cheese.</title>
        <authorList>
            <consortium name="US DOE Joint Genome Institute (JGI-PGF)"/>
            <person name="Walter F."/>
            <person name="Albersmeier A."/>
            <person name="Kalinowski J."/>
            <person name="Ruckert C."/>
        </authorList>
    </citation>
    <scope>NUCLEOTIDE SEQUENCE</scope>
    <source>
        <strain evidence="18">CGMCC 1.12195</strain>
    </source>
</reference>
<dbReference type="SMART" id="SM00448">
    <property type="entry name" value="REC"/>
    <property type="match status" value="2"/>
</dbReference>
<evidence type="ECO:0000259" key="17">
    <source>
        <dbReference type="PROSITE" id="PS50110"/>
    </source>
</evidence>
<organism evidence="18 19">
    <name type="scientific">Parapedobacter pyrenivorans</name>
    <dbReference type="NCBI Taxonomy" id="1305674"/>
    <lineage>
        <taxon>Bacteria</taxon>
        <taxon>Pseudomonadati</taxon>
        <taxon>Bacteroidota</taxon>
        <taxon>Sphingobacteriia</taxon>
        <taxon>Sphingobacteriales</taxon>
        <taxon>Sphingobacteriaceae</taxon>
        <taxon>Parapedobacter</taxon>
    </lineage>
</organism>
<evidence type="ECO:0000256" key="7">
    <source>
        <dbReference type="ARBA" id="ARBA00022741"/>
    </source>
</evidence>
<feature type="modified residue" description="4-aspartylphosphate" evidence="12">
    <location>
        <position position="911"/>
    </location>
</feature>
<dbReference type="Gene3D" id="3.30.565.10">
    <property type="entry name" value="Histidine kinase-like ATPase, C-terminal domain"/>
    <property type="match status" value="1"/>
</dbReference>
<dbReference type="Proteomes" id="UP000660862">
    <property type="component" value="Unassembled WGS sequence"/>
</dbReference>
<evidence type="ECO:0000256" key="14">
    <source>
        <dbReference type="SAM" id="MobiDB-lite"/>
    </source>
</evidence>
<keyword evidence="7" id="KW-0547">Nucleotide-binding</keyword>
<feature type="region of interest" description="Disordered" evidence="14">
    <location>
        <begin position="821"/>
        <end position="851"/>
    </location>
</feature>
<comment type="catalytic activity">
    <reaction evidence="1">
        <text>ATP + protein L-histidine = ADP + protein N-phospho-L-histidine.</text>
        <dbReference type="EC" id="2.7.13.3"/>
    </reaction>
</comment>
<feature type="modified residue" description="4-aspartylphosphate" evidence="12">
    <location>
        <position position="752"/>
    </location>
</feature>
<dbReference type="PANTHER" id="PTHR45339:SF1">
    <property type="entry name" value="HYBRID SIGNAL TRANSDUCTION HISTIDINE KINASE J"/>
    <property type="match status" value="1"/>
</dbReference>
<feature type="coiled-coil region" evidence="13">
    <location>
        <begin position="387"/>
        <end position="425"/>
    </location>
</feature>
<comment type="subcellular location">
    <subcellularLocation>
        <location evidence="2">Cell membrane</location>
    </subcellularLocation>
</comment>
<dbReference type="Pfam" id="PF02518">
    <property type="entry name" value="HATPase_c"/>
    <property type="match status" value="1"/>
</dbReference>
<sequence>MKLSIAQRLYLGLTIGYVIVITVGILSYFSYQKQIRQAAWVQHTQQVLRTSGSLTQLMTQMENSKRNLFVTDNPRYIFAFDTTVRELKITMTNLMALVHDNPTQRSNAQQIERSLNQVVNYWQQETKVSSQDTALLRQTIRTGTGLMASFTEDIDRFEKLENNLLLEREKRNERSSQQAIAMLFGGLALILVIVSILSYQVYHELTARVKSQRQLKQSLRDMEALNTETSQQNWQLSGLSKINNLLQGQYYADVSKLAAACTAALAELLQIPSAILYRYEEDQRLLVPIGAFAPPTELPPFHRLGVGITGQAAQAKAITEVNNLPPGSHALQSGLGSIQPTSLVLIPLWVDEQLIGLLELIGLTAFDSRQIQLLDLLKHNLGSALQSVMAREHLEELVRQISEQKEELESTQEVLTEQASALAQSSRYKSEFLANMSHELRTPLNSILILANLLAENKDGRLTDKQREYSTIIHKSGSDLLSLINDILDLSKIEAGKIDLNPEEVPVSTLLADMEDLFRHVATERQIHFSVENQVSNDLRIFTDKKRTEQILKNLLSNALKFTPADGKVSLTVKPGERSDKLIFAVKDNGAGIAKEYQSAIFEAFQQADGATNRKYGGTGLGLSISRQLAEQLGGSITLSSELGIGSEFILYLPITGPSVPVKQVAEPPAKLAKAPSINTGALAVQQQLIPDDRHKIQLGDRILLIIEDDENFATILRDFARGKNYQTIVALNGEEGLYCARKYKPAAVLLDIHLPGLSGTEILDTLKRTPELAHIPVHVITSHDDLGHLANEIAGVTIKPFEIGELEAIFERLDVGSVPPPISPTLPEAAPSRAPRSSEPNMAPNTDDSEANQIRLDGSKILLVDDDMRNVYALTAMLEAHGADVTPATNGAEALEQLAANPSIHLVIMDIMMPVMDGYETLQEIRKNPDWSHIPTIAISAKAMAGDRQKAIDAGASDYLTKPIDRNKLLTLLHNWLPQQPD</sequence>
<dbReference type="GO" id="GO:0005886">
    <property type="term" value="C:plasma membrane"/>
    <property type="evidence" value="ECO:0007669"/>
    <property type="project" value="UniProtKB-SubCell"/>
</dbReference>
<keyword evidence="19" id="KW-1185">Reference proteome</keyword>
<dbReference type="Pfam" id="PF13185">
    <property type="entry name" value="GAF_2"/>
    <property type="match status" value="1"/>
</dbReference>
<dbReference type="Gene3D" id="3.30.450.40">
    <property type="match status" value="1"/>
</dbReference>
<feature type="domain" description="Response regulatory" evidence="17">
    <location>
        <begin position="703"/>
        <end position="815"/>
    </location>
</feature>
<evidence type="ECO:0000256" key="8">
    <source>
        <dbReference type="ARBA" id="ARBA00022777"/>
    </source>
</evidence>
<dbReference type="Pfam" id="PF00512">
    <property type="entry name" value="HisKA"/>
    <property type="match status" value="1"/>
</dbReference>
<keyword evidence="15" id="KW-1133">Transmembrane helix</keyword>
<dbReference type="PROSITE" id="PS50110">
    <property type="entry name" value="RESPONSE_REGULATORY"/>
    <property type="match status" value="2"/>
</dbReference>
<dbReference type="PRINTS" id="PR00344">
    <property type="entry name" value="BCTRLSENSOR"/>
</dbReference>
<dbReference type="InterPro" id="IPR007891">
    <property type="entry name" value="CHASE3"/>
</dbReference>
<comment type="caution">
    <text evidence="18">The sequence shown here is derived from an EMBL/GenBank/DDBJ whole genome shotgun (WGS) entry which is preliminary data.</text>
</comment>
<keyword evidence="15" id="KW-0812">Transmembrane</keyword>
<dbReference type="GO" id="GO:0005524">
    <property type="term" value="F:ATP binding"/>
    <property type="evidence" value="ECO:0007669"/>
    <property type="project" value="UniProtKB-KW"/>
</dbReference>
<feature type="domain" description="Histidine kinase" evidence="16">
    <location>
        <begin position="435"/>
        <end position="657"/>
    </location>
</feature>
<evidence type="ECO:0000256" key="13">
    <source>
        <dbReference type="SAM" id="Coils"/>
    </source>
</evidence>
<dbReference type="GO" id="GO:0000155">
    <property type="term" value="F:phosphorelay sensor kinase activity"/>
    <property type="evidence" value="ECO:0007669"/>
    <property type="project" value="InterPro"/>
</dbReference>
<evidence type="ECO:0000313" key="19">
    <source>
        <dbReference type="Proteomes" id="UP000660862"/>
    </source>
</evidence>
<evidence type="ECO:0000256" key="3">
    <source>
        <dbReference type="ARBA" id="ARBA00012438"/>
    </source>
</evidence>
<evidence type="ECO:0000256" key="15">
    <source>
        <dbReference type="SAM" id="Phobius"/>
    </source>
</evidence>
<evidence type="ECO:0000259" key="16">
    <source>
        <dbReference type="PROSITE" id="PS50109"/>
    </source>
</evidence>
<name>A0A917HZ33_9SPHI</name>
<evidence type="ECO:0000256" key="11">
    <source>
        <dbReference type="ARBA" id="ARBA00023136"/>
    </source>
</evidence>
<dbReference type="CDD" id="cd17546">
    <property type="entry name" value="REC_hyHK_CKI1_RcsC-like"/>
    <property type="match status" value="1"/>
</dbReference>
<dbReference type="SMART" id="SM00387">
    <property type="entry name" value="HATPase_c"/>
    <property type="match status" value="1"/>
</dbReference>
<keyword evidence="11 15" id="KW-0472">Membrane</keyword>
<dbReference type="Gene3D" id="3.40.50.2300">
    <property type="match status" value="2"/>
</dbReference>
<dbReference type="EC" id="2.7.13.3" evidence="3"/>
<evidence type="ECO:0000313" key="18">
    <source>
        <dbReference type="EMBL" id="GGG97017.1"/>
    </source>
</evidence>
<evidence type="ECO:0000256" key="1">
    <source>
        <dbReference type="ARBA" id="ARBA00000085"/>
    </source>
</evidence>
<dbReference type="InterPro" id="IPR001789">
    <property type="entry name" value="Sig_transdc_resp-reg_receiver"/>
</dbReference>
<dbReference type="InterPro" id="IPR005467">
    <property type="entry name" value="His_kinase_dom"/>
</dbReference>
<dbReference type="InterPro" id="IPR004358">
    <property type="entry name" value="Sig_transdc_His_kin-like_C"/>
</dbReference>
<dbReference type="SUPFAM" id="SSF55781">
    <property type="entry name" value="GAF domain-like"/>
    <property type="match status" value="1"/>
</dbReference>
<accession>A0A917HZ33</accession>
<dbReference type="PANTHER" id="PTHR45339">
    <property type="entry name" value="HYBRID SIGNAL TRANSDUCTION HISTIDINE KINASE J"/>
    <property type="match status" value="1"/>
</dbReference>
<keyword evidence="8" id="KW-0418">Kinase</keyword>
<dbReference type="SUPFAM" id="SSF47384">
    <property type="entry name" value="Homodimeric domain of signal transducing histidine kinase"/>
    <property type="match status" value="1"/>
</dbReference>
<dbReference type="InterPro" id="IPR003661">
    <property type="entry name" value="HisK_dim/P_dom"/>
</dbReference>
<keyword evidence="13" id="KW-0175">Coiled coil</keyword>
<evidence type="ECO:0000256" key="4">
    <source>
        <dbReference type="ARBA" id="ARBA00022475"/>
    </source>
</evidence>
<reference evidence="18" key="2">
    <citation type="submission" date="2020-09" db="EMBL/GenBank/DDBJ databases">
        <authorList>
            <person name="Sun Q."/>
            <person name="Zhou Y."/>
        </authorList>
    </citation>
    <scope>NUCLEOTIDE SEQUENCE</scope>
    <source>
        <strain evidence="18">CGMCC 1.12195</strain>
    </source>
</reference>
<evidence type="ECO:0000256" key="9">
    <source>
        <dbReference type="ARBA" id="ARBA00022840"/>
    </source>
</evidence>
<protein>
    <recommendedName>
        <fullName evidence="3">histidine kinase</fullName>
        <ecNumber evidence="3">2.7.13.3</ecNumber>
    </recommendedName>
</protein>
<dbReference type="CDD" id="cd00082">
    <property type="entry name" value="HisKA"/>
    <property type="match status" value="1"/>
</dbReference>
<dbReference type="EMBL" id="BMER01000004">
    <property type="protein sequence ID" value="GGG97017.1"/>
    <property type="molecule type" value="Genomic_DNA"/>
</dbReference>
<dbReference type="CDD" id="cd16922">
    <property type="entry name" value="HATPase_EvgS-ArcB-TorS-like"/>
    <property type="match status" value="1"/>
</dbReference>
<dbReference type="InterPro" id="IPR029016">
    <property type="entry name" value="GAF-like_dom_sf"/>
</dbReference>
<dbReference type="SUPFAM" id="SSF55874">
    <property type="entry name" value="ATPase domain of HSP90 chaperone/DNA topoisomerase II/histidine kinase"/>
    <property type="match status" value="1"/>
</dbReference>
<keyword evidence="4" id="KW-1003">Cell membrane</keyword>
<evidence type="ECO:0000256" key="12">
    <source>
        <dbReference type="PROSITE-ProRule" id="PRU00169"/>
    </source>
</evidence>
<dbReference type="Pfam" id="PF05227">
    <property type="entry name" value="CHASE3"/>
    <property type="match status" value="1"/>
</dbReference>
<dbReference type="SMART" id="SM00065">
    <property type="entry name" value="GAF"/>
    <property type="match status" value="1"/>
</dbReference>
<feature type="transmembrane region" description="Helical" evidence="15">
    <location>
        <begin position="12"/>
        <end position="31"/>
    </location>
</feature>
<dbReference type="FunFam" id="3.30.565.10:FF:000023">
    <property type="entry name" value="PAS domain-containing sensor histidine kinase"/>
    <property type="match status" value="1"/>
</dbReference>
<keyword evidence="10" id="KW-0902">Two-component regulatory system</keyword>
<dbReference type="RefSeq" id="WP_188507415.1">
    <property type="nucleotide sequence ID" value="NZ_BMER01000004.1"/>
</dbReference>
<proteinExistence type="predicted"/>
<evidence type="ECO:0000256" key="10">
    <source>
        <dbReference type="ARBA" id="ARBA00023012"/>
    </source>
</evidence>
<evidence type="ECO:0000256" key="2">
    <source>
        <dbReference type="ARBA" id="ARBA00004236"/>
    </source>
</evidence>
<feature type="transmembrane region" description="Helical" evidence="15">
    <location>
        <begin position="180"/>
        <end position="202"/>
    </location>
</feature>
<keyword evidence="9" id="KW-0067">ATP-binding</keyword>
<keyword evidence="5 12" id="KW-0597">Phosphoprotein</keyword>
<dbReference type="InterPro" id="IPR003018">
    <property type="entry name" value="GAF"/>
</dbReference>
<dbReference type="SUPFAM" id="SSF52172">
    <property type="entry name" value="CheY-like"/>
    <property type="match status" value="2"/>
</dbReference>
<dbReference type="Gene3D" id="1.10.287.130">
    <property type="match status" value="1"/>
</dbReference>
<gene>
    <name evidence="18" type="ORF">GCM10007415_35390</name>
</gene>
<dbReference type="PROSITE" id="PS50109">
    <property type="entry name" value="HIS_KIN"/>
    <property type="match status" value="1"/>
</dbReference>
<dbReference type="Pfam" id="PF00072">
    <property type="entry name" value="Response_reg"/>
    <property type="match status" value="2"/>
</dbReference>